<dbReference type="InterPro" id="IPR026992">
    <property type="entry name" value="DIOX_N"/>
</dbReference>
<evidence type="ECO:0000256" key="2">
    <source>
        <dbReference type="ARBA" id="ARBA00023002"/>
    </source>
</evidence>
<sequence length="272" mass="31392">MFTHIPLIDFDPFLNGTDEDRQKVSSQIGDACRNVGFYYLSNHGVSSSLIERVYKQARRFFSQLTEEKMKFYIGSFAEVLKWTESRSATYSGTTNIFTEEVDVAVVFNGWIIPMEKLIFYIGSCPYGNNRGYTPMFEERLSPKGDLKEGFDLAMESPADDKDRIKRGASLYRPNFWPDNLEEFCECIYDQYYLTMVSLSQRLLEAFILALGLPYDYFKSMCQKPMVSMHLLYYLPQPIFIDEDQFGCGAHTGYECFALLSQSGFQVLNNKAE</sequence>
<feature type="domain" description="Non-haem dioxygenase N-terminal" evidence="4">
    <location>
        <begin position="127"/>
        <end position="179"/>
    </location>
</feature>
<keyword evidence="1" id="KW-0479">Metal-binding</keyword>
<keyword evidence="7" id="KW-1185">Reference proteome</keyword>
<keyword evidence="3" id="KW-0408">Iron</keyword>
<keyword evidence="2" id="KW-0560">Oxidoreductase</keyword>
<evidence type="ECO:0000313" key="5">
    <source>
        <dbReference type="EMBL" id="CAF1249594.1"/>
    </source>
</evidence>
<dbReference type="EMBL" id="CAJOBC010013982">
    <property type="protein sequence ID" value="CAF4018099.1"/>
    <property type="molecule type" value="Genomic_DNA"/>
</dbReference>
<evidence type="ECO:0000256" key="3">
    <source>
        <dbReference type="ARBA" id="ARBA00023004"/>
    </source>
</evidence>
<dbReference type="AlphaFoldDB" id="A0A815A0V4"/>
<dbReference type="Proteomes" id="UP000681722">
    <property type="component" value="Unassembled WGS sequence"/>
</dbReference>
<dbReference type="OrthoDB" id="288590at2759"/>
<dbReference type="Gene3D" id="2.60.120.330">
    <property type="entry name" value="B-lactam Antibiotic, Isopenicillin N Synthase, Chain"/>
    <property type="match status" value="2"/>
</dbReference>
<accession>A0A815A0V4</accession>
<dbReference type="PANTHER" id="PTHR10209:SF881">
    <property type="entry name" value="FI07970P-RELATED"/>
    <property type="match status" value="1"/>
</dbReference>
<feature type="domain" description="Non-haem dioxygenase N-terminal" evidence="4">
    <location>
        <begin position="5"/>
        <end position="89"/>
    </location>
</feature>
<dbReference type="EMBL" id="CAJNOQ010010356">
    <property type="protein sequence ID" value="CAF1249594.1"/>
    <property type="molecule type" value="Genomic_DNA"/>
</dbReference>
<evidence type="ECO:0000259" key="4">
    <source>
        <dbReference type="Pfam" id="PF14226"/>
    </source>
</evidence>
<organism evidence="5 7">
    <name type="scientific">Didymodactylos carnosus</name>
    <dbReference type="NCBI Taxonomy" id="1234261"/>
    <lineage>
        <taxon>Eukaryota</taxon>
        <taxon>Metazoa</taxon>
        <taxon>Spiralia</taxon>
        <taxon>Gnathifera</taxon>
        <taxon>Rotifera</taxon>
        <taxon>Eurotatoria</taxon>
        <taxon>Bdelloidea</taxon>
        <taxon>Philodinida</taxon>
        <taxon>Philodinidae</taxon>
        <taxon>Didymodactylos</taxon>
    </lineage>
</organism>
<gene>
    <name evidence="5" type="ORF">GPM918_LOCUS26066</name>
    <name evidence="6" type="ORF">SRO942_LOCUS26154</name>
</gene>
<dbReference type="InterPro" id="IPR027443">
    <property type="entry name" value="IPNS-like_sf"/>
</dbReference>
<comment type="caution">
    <text evidence="5">The sequence shown here is derived from an EMBL/GenBank/DDBJ whole genome shotgun (WGS) entry which is preliminary data.</text>
</comment>
<dbReference type="Proteomes" id="UP000663829">
    <property type="component" value="Unassembled WGS sequence"/>
</dbReference>
<dbReference type="GO" id="GO:0046872">
    <property type="term" value="F:metal ion binding"/>
    <property type="evidence" value="ECO:0007669"/>
    <property type="project" value="UniProtKB-KW"/>
</dbReference>
<evidence type="ECO:0000313" key="6">
    <source>
        <dbReference type="EMBL" id="CAF4018099.1"/>
    </source>
</evidence>
<dbReference type="Pfam" id="PF14226">
    <property type="entry name" value="DIOX_N"/>
    <property type="match status" value="2"/>
</dbReference>
<protein>
    <recommendedName>
        <fullName evidence="4">Non-haem dioxygenase N-terminal domain-containing protein</fullName>
    </recommendedName>
</protein>
<dbReference type="GO" id="GO:0016491">
    <property type="term" value="F:oxidoreductase activity"/>
    <property type="evidence" value="ECO:0007669"/>
    <property type="project" value="UniProtKB-KW"/>
</dbReference>
<dbReference type="PANTHER" id="PTHR10209">
    <property type="entry name" value="OXIDOREDUCTASE, 2OG-FE II OXYGENASE FAMILY PROTEIN"/>
    <property type="match status" value="1"/>
</dbReference>
<evidence type="ECO:0000256" key="1">
    <source>
        <dbReference type="ARBA" id="ARBA00022723"/>
    </source>
</evidence>
<evidence type="ECO:0000313" key="7">
    <source>
        <dbReference type="Proteomes" id="UP000663829"/>
    </source>
</evidence>
<name>A0A815A0V4_9BILA</name>
<reference evidence="5" key="1">
    <citation type="submission" date="2021-02" db="EMBL/GenBank/DDBJ databases">
        <authorList>
            <person name="Nowell W R."/>
        </authorList>
    </citation>
    <scope>NUCLEOTIDE SEQUENCE</scope>
</reference>
<proteinExistence type="predicted"/>
<dbReference type="SUPFAM" id="SSF51197">
    <property type="entry name" value="Clavaminate synthase-like"/>
    <property type="match status" value="2"/>
</dbReference>